<evidence type="ECO:0000313" key="2">
    <source>
        <dbReference type="EMBL" id="MBL4931975.1"/>
    </source>
</evidence>
<keyword evidence="1" id="KW-1133">Transmembrane helix</keyword>
<evidence type="ECO:0000313" key="3">
    <source>
        <dbReference type="Proteomes" id="UP000623681"/>
    </source>
</evidence>
<comment type="caution">
    <text evidence="2">The sequence shown here is derived from an EMBL/GenBank/DDBJ whole genome shotgun (WGS) entry which is preliminary data.</text>
</comment>
<sequence>MENKIKHLELIQGIISRMANNSFLLKGWAITLVAAMFALAAKDSNNKYIILTYFPVLMFWILDSYFLSQETYFRKYYEEVRNKNEDNIDFSMKSEKIKWNIIEWAKACVSLTIGIFYGTIIILLIVVMYFL</sequence>
<feature type="transmembrane region" description="Helical" evidence="1">
    <location>
        <begin position="48"/>
        <end position="67"/>
    </location>
</feature>
<feature type="transmembrane region" description="Helical" evidence="1">
    <location>
        <begin position="23"/>
        <end position="42"/>
    </location>
</feature>
<keyword evidence="1" id="KW-0472">Membrane</keyword>
<gene>
    <name evidence="2" type="ORF">JK634_09185</name>
</gene>
<keyword evidence="1" id="KW-0812">Transmembrane</keyword>
<name>A0A937FFJ1_9CLOT</name>
<dbReference type="EMBL" id="JAESWA010000022">
    <property type="protein sequence ID" value="MBL4931975.1"/>
    <property type="molecule type" value="Genomic_DNA"/>
</dbReference>
<dbReference type="Proteomes" id="UP000623681">
    <property type="component" value="Unassembled WGS sequence"/>
</dbReference>
<accession>A0A937FFJ1</accession>
<proteinExistence type="predicted"/>
<feature type="transmembrane region" description="Helical" evidence="1">
    <location>
        <begin position="107"/>
        <end position="130"/>
    </location>
</feature>
<evidence type="ECO:0000256" key="1">
    <source>
        <dbReference type="SAM" id="Phobius"/>
    </source>
</evidence>
<keyword evidence="3" id="KW-1185">Reference proteome</keyword>
<protein>
    <submittedName>
        <fullName evidence="2">Uncharacterized protein</fullName>
    </submittedName>
</protein>
<reference evidence="2" key="1">
    <citation type="submission" date="2021-01" db="EMBL/GenBank/DDBJ databases">
        <title>Genome public.</title>
        <authorList>
            <person name="Liu C."/>
            <person name="Sun Q."/>
        </authorList>
    </citation>
    <scope>NUCLEOTIDE SEQUENCE</scope>
    <source>
        <strain evidence="2">YIM B02565</strain>
    </source>
</reference>
<dbReference type="AlphaFoldDB" id="A0A937FFJ1"/>
<dbReference type="RefSeq" id="WP_202767354.1">
    <property type="nucleotide sequence ID" value="NZ_JAESWA010000022.1"/>
</dbReference>
<organism evidence="2 3">
    <name type="scientific">Clostridium paridis</name>
    <dbReference type="NCBI Taxonomy" id="2803863"/>
    <lineage>
        <taxon>Bacteria</taxon>
        <taxon>Bacillati</taxon>
        <taxon>Bacillota</taxon>
        <taxon>Clostridia</taxon>
        <taxon>Eubacteriales</taxon>
        <taxon>Clostridiaceae</taxon>
        <taxon>Clostridium</taxon>
    </lineage>
</organism>